<keyword evidence="11" id="KW-1185">Reference proteome</keyword>
<keyword evidence="4 9" id="KW-0812">Transmembrane</keyword>
<comment type="similarity">
    <text evidence="2 9">Belongs to the SPCS2 family.</text>
</comment>
<evidence type="ECO:0000256" key="5">
    <source>
        <dbReference type="ARBA" id="ARBA00022824"/>
    </source>
</evidence>
<evidence type="ECO:0000256" key="8">
    <source>
        <dbReference type="ARBA" id="ARBA00045608"/>
    </source>
</evidence>
<dbReference type="InterPro" id="IPR009582">
    <property type="entry name" value="Spc2/SPCS2"/>
</dbReference>
<evidence type="ECO:0000313" key="10">
    <source>
        <dbReference type="EMBL" id="KAK2719586.1"/>
    </source>
</evidence>
<evidence type="ECO:0000256" key="2">
    <source>
        <dbReference type="ARBA" id="ARBA00007324"/>
    </source>
</evidence>
<evidence type="ECO:0000313" key="11">
    <source>
        <dbReference type="Proteomes" id="UP001187531"/>
    </source>
</evidence>
<evidence type="ECO:0000256" key="7">
    <source>
        <dbReference type="ARBA" id="ARBA00023136"/>
    </source>
</evidence>
<reference evidence="10" key="1">
    <citation type="submission" date="2023-07" db="EMBL/GenBank/DDBJ databases">
        <title>Chromosome-level genome assembly of Artemia franciscana.</title>
        <authorList>
            <person name="Jo E."/>
        </authorList>
    </citation>
    <scope>NUCLEOTIDE SEQUENCE</scope>
    <source>
        <tissue evidence="10">Whole body</tissue>
    </source>
</reference>
<organism evidence="10 11">
    <name type="scientific">Artemia franciscana</name>
    <name type="common">Brine shrimp</name>
    <name type="synonym">Artemia sanfranciscana</name>
    <dbReference type="NCBI Taxonomy" id="6661"/>
    <lineage>
        <taxon>Eukaryota</taxon>
        <taxon>Metazoa</taxon>
        <taxon>Ecdysozoa</taxon>
        <taxon>Arthropoda</taxon>
        <taxon>Crustacea</taxon>
        <taxon>Branchiopoda</taxon>
        <taxon>Anostraca</taxon>
        <taxon>Artemiidae</taxon>
        <taxon>Artemia</taxon>
    </lineage>
</organism>
<dbReference type="GO" id="GO:0006465">
    <property type="term" value="P:signal peptide processing"/>
    <property type="evidence" value="ECO:0007669"/>
    <property type="project" value="UniProtKB-UniRule"/>
</dbReference>
<feature type="transmembrane region" description="Helical" evidence="9">
    <location>
        <begin position="79"/>
        <end position="97"/>
    </location>
</feature>
<dbReference type="GO" id="GO:0045047">
    <property type="term" value="P:protein targeting to ER"/>
    <property type="evidence" value="ECO:0007669"/>
    <property type="project" value="TreeGrafter"/>
</dbReference>
<dbReference type="GO" id="GO:0008233">
    <property type="term" value="F:peptidase activity"/>
    <property type="evidence" value="ECO:0007669"/>
    <property type="project" value="UniProtKB-UniRule"/>
</dbReference>
<keyword evidence="5 9" id="KW-0256">Endoplasmic reticulum</keyword>
<comment type="caution">
    <text evidence="10">The sequence shown here is derived from an EMBL/GenBank/DDBJ whole genome shotgun (WGS) entry which is preliminary data.</text>
</comment>
<sequence length="194" mass="21469">MLLCRFNQQPEVKINKWDASALKNSLDDSVKDVLIGQYKYTENFSVIDGRLMICTLAVGLAGFALGWDYFYPFPKSRPVLIVCVLGYFILMGILTLYSKYIEKGIFCIAKERARGGLGPDIVWKGSSSLKSVLTNCDARFKEYKFSGIVKGLDKARASELFIGCDGVVDAKRIGNSASVKVSFQDAIALSNAHR</sequence>
<accession>A0AA88I4C4</accession>
<dbReference type="Pfam" id="PF06703">
    <property type="entry name" value="SPC25"/>
    <property type="match status" value="1"/>
</dbReference>
<gene>
    <name evidence="10" type="ORF">QYM36_005153</name>
</gene>
<comment type="subcellular location">
    <subcellularLocation>
        <location evidence="1 9">Endoplasmic reticulum membrane</location>
        <topology evidence="1 9">Multi-pass membrane protein</topology>
    </subcellularLocation>
</comment>
<proteinExistence type="inferred from homology"/>
<dbReference type="PANTHER" id="PTHR13085">
    <property type="entry name" value="MICROSOMAL SIGNAL PEPTIDASE 25 KDA SUBUNIT"/>
    <property type="match status" value="1"/>
</dbReference>
<evidence type="ECO:0000256" key="6">
    <source>
        <dbReference type="ARBA" id="ARBA00022989"/>
    </source>
</evidence>
<protein>
    <recommendedName>
        <fullName evidence="3 9">Signal peptidase complex subunit 2</fullName>
    </recommendedName>
</protein>
<dbReference type="GO" id="GO:0005787">
    <property type="term" value="C:signal peptidase complex"/>
    <property type="evidence" value="ECO:0007669"/>
    <property type="project" value="UniProtKB-UniRule"/>
</dbReference>
<dbReference type="PANTHER" id="PTHR13085:SF0">
    <property type="entry name" value="SIGNAL PEPTIDASE COMPLEX SUBUNIT 2"/>
    <property type="match status" value="1"/>
</dbReference>
<dbReference type="EMBL" id="JAVRJZ010000008">
    <property type="protein sequence ID" value="KAK2719586.1"/>
    <property type="molecule type" value="Genomic_DNA"/>
</dbReference>
<feature type="non-terminal residue" evidence="10">
    <location>
        <position position="1"/>
    </location>
</feature>
<keyword evidence="6 9" id="KW-1133">Transmembrane helix</keyword>
<evidence type="ECO:0000256" key="9">
    <source>
        <dbReference type="RuleBase" id="RU368033"/>
    </source>
</evidence>
<evidence type="ECO:0000256" key="3">
    <source>
        <dbReference type="ARBA" id="ARBA00017057"/>
    </source>
</evidence>
<evidence type="ECO:0000256" key="4">
    <source>
        <dbReference type="ARBA" id="ARBA00022692"/>
    </source>
</evidence>
<dbReference type="Proteomes" id="UP001187531">
    <property type="component" value="Unassembled WGS sequence"/>
</dbReference>
<keyword evidence="7 9" id="KW-0472">Membrane</keyword>
<dbReference type="AlphaFoldDB" id="A0AA88I4C4"/>
<feature type="transmembrane region" description="Helical" evidence="9">
    <location>
        <begin position="49"/>
        <end position="67"/>
    </location>
</feature>
<evidence type="ECO:0000256" key="1">
    <source>
        <dbReference type="ARBA" id="ARBA00004477"/>
    </source>
</evidence>
<comment type="function">
    <text evidence="8 9">Component of the signal peptidase complex (SPC) which catalyzes the cleavage of N-terminal signal sequences from nascent proteins as they are translocated into the lumen of the endoplasmic reticulum. Enhances the enzymatic activity of SPC and facilitates the interactions between different components of the translocation site.</text>
</comment>
<name>A0AA88I4C4_ARTSF</name>